<name>A0A540W4I7_9ACTN</name>
<reference evidence="1 2" key="1">
    <citation type="submission" date="2019-06" db="EMBL/GenBank/DDBJ databases">
        <title>Description of Kitasatospora acidophila sp. nov. isolated from pine grove soil, and reclassification of Streptomyces novaecaesareae to Kitasatospora novaeceasareae comb. nov.</title>
        <authorList>
            <person name="Kim M.J."/>
        </authorList>
    </citation>
    <scope>NUCLEOTIDE SEQUENCE [LARGE SCALE GENOMIC DNA]</scope>
    <source>
        <strain evidence="1 2">MMS16-CNU292</strain>
    </source>
</reference>
<gene>
    <name evidence="1" type="ORF">E6W39_19040</name>
</gene>
<evidence type="ECO:0000313" key="2">
    <source>
        <dbReference type="Proteomes" id="UP000319103"/>
    </source>
</evidence>
<organism evidence="1 2">
    <name type="scientific">Kitasatospora acidiphila</name>
    <dbReference type="NCBI Taxonomy" id="2567942"/>
    <lineage>
        <taxon>Bacteria</taxon>
        <taxon>Bacillati</taxon>
        <taxon>Actinomycetota</taxon>
        <taxon>Actinomycetes</taxon>
        <taxon>Kitasatosporales</taxon>
        <taxon>Streptomycetaceae</taxon>
        <taxon>Kitasatospora</taxon>
    </lineage>
</organism>
<dbReference type="OrthoDB" id="9862260at2"/>
<dbReference type="EMBL" id="VIGB01000003">
    <property type="protein sequence ID" value="TQF03948.1"/>
    <property type="molecule type" value="Genomic_DNA"/>
</dbReference>
<proteinExistence type="predicted"/>
<accession>A0A540W4I7</accession>
<dbReference type="Proteomes" id="UP000319103">
    <property type="component" value="Unassembled WGS sequence"/>
</dbReference>
<evidence type="ECO:0000313" key="1">
    <source>
        <dbReference type="EMBL" id="TQF03948.1"/>
    </source>
</evidence>
<dbReference type="AlphaFoldDB" id="A0A540W4I7"/>
<comment type="caution">
    <text evidence="1">The sequence shown here is derived from an EMBL/GenBank/DDBJ whole genome shotgun (WGS) entry which is preliminary data.</text>
</comment>
<sequence>MRLTDWRGNEYGVGDKVFYPTGYGSGSEMVLGEVLAIEECEEERWSYQTRERVSHTVTRVKVQGIKGSMSGERDGHPAWPNIKNITVIDHG</sequence>
<keyword evidence="2" id="KW-1185">Reference proteome</keyword>
<protein>
    <submittedName>
        <fullName evidence="1">Uncharacterized protein</fullName>
    </submittedName>
</protein>
<dbReference type="RefSeq" id="WP_141634548.1">
    <property type="nucleotide sequence ID" value="NZ_VIGB01000003.1"/>
</dbReference>